<dbReference type="InterPro" id="IPR051685">
    <property type="entry name" value="Ycf3/AcsC/BcsC/TPR_MFPF"/>
</dbReference>
<dbReference type="Proteomes" id="UP000727962">
    <property type="component" value="Unassembled WGS sequence"/>
</dbReference>
<feature type="repeat" description="TPR" evidence="3">
    <location>
        <begin position="56"/>
        <end position="89"/>
    </location>
</feature>
<keyword evidence="1" id="KW-0677">Repeat</keyword>
<accession>A0A931LYS2</accession>
<dbReference type="SUPFAM" id="SSF48452">
    <property type="entry name" value="TPR-like"/>
    <property type="match status" value="1"/>
</dbReference>
<name>A0A931LYS2_FIMGI</name>
<dbReference type="Pfam" id="PF13432">
    <property type="entry name" value="TPR_16"/>
    <property type="match status" value="2"/>
</dbReference>
<dbReference type="InterPro" id="IPR019734">
    <property type="entry name" value="TPR_rpt"/>
</dbReference>
<evidence type="ECO:0000256" key="1">
    <source>
        <dbReference type="ARBA" id="ARBA00022737"/>
    </source>
</evidence>
<evidence type="ECO:0000256" key="2">
    <source>
        <dbReference type="ARBA" id="ARBA00022803"/>
    </source>
</evidence>
<dbReference type="PROSITE" id="PS50293">
    <property type="entry name" value="TPR_REGION"/>
    <property type="match status" value="1"/>
</dbReference>
<evidence type="ECO:0000313" key="5">
    <source>
        <dbReference type="Proteomes" id="UP000727962"/>
    </source>
</evidence>
<feature type="repeat" description="TPR" evidence="3">
    <location>
        <begin position="192"/>
        <end position="225"/>
    </location>
</feature>
<evidence type="ECO:0000313" key="4">
    <source>
        <dbReference type="EMBL" id="MBI1755651.1"/>
    </source>
</evidence>
<organism evidence="4 5">
    <name type="scientific">Fimbriimonas ginsengisoli</name>
    <dbReference type="NCBI Taxonomy" id="1005039"/>
    <lineage>
        <taxon>Bacteria</taxon>
        <taxon>Bacillati</taxon>
        <taxon>Armatimonadota</taxon>
        <taxon>Fimbriimonadia</taxon>
        <taxon>Fimbriimonadales</taxon>
        <taxon>Fimbriimonadaceae</taxon>
        <taxon>Fimbriimonas</taxon>
    </lineage>
</organism>
<gene>
    <name evidence="4" type="ORF">HYR64_00910</name>
</gene>
<proteinExistence type="predicted"/>
<feature type="repeat" description="TPR" evidence="3">
    <location>
        <begin position="260"/>
        <end position="293"/>
    </location>
</feature>
<comment type="caution">
    <text evidence="4">The sequence shown here is derived from an EMBL/GenBank/DDBJ whole genome shotgun (WGS) entry which is preliminary data.</text>
</comment>
<dbReference type="Pfam" id="PF13181">
    <property type="entry name" value="TPR_8"/>
    <property type="match status" value="2"/>
</dbReference>
<evidence type="ECO:0000256" key="3">
    <source>
        <dbReference type="PROSITE-ProRule" id="PRU00339"/>
    </source>
</evidence>
<dbReference type="SMART" id="SM00028">
    <property type="entry name" value="TPR"/>
    <property type="match status" value="6"/>
</dbReference>
<dbReference type="AlphaFoldDB" id="A0A931LYS2"/>
<keyword evidence="2 3" id="KW-0802">TPR repeat</keyword>
<dbReference type="PROSITE" id="PS50005">
    <property type="entry name" value="TPR"/>
    <property type="match status" value="3"/>
</dbReference>
<dbReference type="PANTHER" id="PTHR44943">
    <property type="entry name" value="CELLULOSE SYNTHASE OPERON PROTEIN C"/>
    <property type="match status" value="1"/>
</dbReference>
<dbReference type="Gene3D" id="1.25.40.10">
    <property type="entry name" value="Tetratricopeptide repeat domain"/>
    <property type="match status" value="2"/>
</dbReference>
<dbReference type="EMBL" id="JACOSL010000004">
    <property type="protein sequence ID" value="MBI1755651.1"/>
    <property type="molecule type" value="Genomic_DNA"/>
</dbReference>
<protein>
    <submittedName>
        <fullName evidence="4">Tetratricopeptide repeat protein</fullName>
    </submittedName>
</protein>
<sequence length="310" mass="34222">MAIVSKWFGFDQGEVYEAALRDFELGRFEEAAEAFRTCLEDGVDPKLRRLARYYLAESWSSAGQAYLRERNGEAAAASFGEAISLCPRYADLHLGLARACRLIGNAGRAANALTTALEINPRYVEAALLEGILLYEAGRDEEALVRWAEALDWDRAPGGEALQTALDCHRRGARQAAVEAIEKLQWPGESEATLRGRVAAGYIRDGDFELAAAEYERAVRLAPGYADLRCKYGQVLSSLGRAPEAVEQLLAALAINERYVEAMVHLGLALRRLGQELEAADQFRKALDLDPYHPIAQREAARLPALRSVR</sequence>
<dbReference type="InterPro" id="IPR011990">
    <property type="entry name" value="TPR-like_helical_dom_sf"/>
</dbReference>
<reference evidence="4" key="1">
    <citation type="submission" date="2020-07" db="EMBL/GenBank/DDBJ databases">
        <title>Huge and variable diversity of episymbiotic CPR bacteria and DPANN archaea in groundwater ecosystems.</title>
        <authorList>
            <person name="He C.Y."/>
            <person name="Keren R."/>
            <person name="Whittaker M."/>
            <person name="Farag I.F."/>
            <person name="Doudna J."/>
            <person name="Cate J.H.D."/>
            <person name="Banfield J.F."/>
        </authorList>
    </citation>
    <scope>NUCLEOTIDE SEQUENCE</scope>
    <source>
        <strain evidence="4">NC_groundwater_17_Pr7_B-0.1um_64_12</strain>
    </source>
</reference>
<dbReference type="PANTHER" id="PTHR44943:SF8">
    <property type="entry name" value="TPR REPEAT-CONTAINING PROTEIN MJ0263"/>
    <property type="match status" value="1"/>
</dbReference>